<evidence type="ECO:0000256" key="7">
    <source>
        <dbReference type="PROSITE-ProRule" id="PRU00091"/>
    </source>
</evidence>
<reference evidence="9 10" key="1">
    <citation type="journal article" date="2018" name="Gigascience">
        <title>Genomes of trombidid mites reveal novel predicted allergens and laterally-transferred genes associated with secondary metabolism.</title>
        <authorList>
            <person name="Dong X."/>
            <person name="Chaisiri K."/>
            <person name="Xia D."/>
            <person name="Armstrong S.D."/>
            <person name="Fang Y."/>
            <person name="Donnelly M.J."/>
            <person name="Kadowaki T."/>
            <person name="McGarry J.W."/>
            <person name="Darby A.C."/>
            <person name="Makepeace B.L."/>
        </authorList>
    </citation>
    <scope>NUCLEOTIDE SEQUENCE [LARGE SCALE GENOMIC DNA]</scope>
    <source>
        <strain evidence="9">UoL-WK</strain>
    </source>
</reference>
<dbReference type="InterPro" id="IPR051118">
    <property type="entry name" value="LST-2"/>
</dbReference>
<sequence length="644" mass="71899">MFAQQSVAASNVANTTGFTRLLQNSRSNTSCSSSRTYFASNYTLLNFYAADEELNLIAAELDSFDGRRDPVRCTNLVNQAAQDKVISVIFCLMDEWNCERASRDYRSKFPDDLLAGGENGESLNGQIWFGAECLAAGSNIMNHETESETLRPMAKILTNTLDILRQELRRCCTDLDDNFCVYKEVRGLDLICKLEEFDRLFASFEFEYVNAMLPIKSVDEIEKQQELTVLFSETVARALKRGLIQQSDIDECQPNVMITIPRLAIVYGLAFCGDENIIYKKQKESLSNAFKPFHSTIHRVYDLLHILRTVELEFLEKLLTNDESESLAFTAEMSKEENVLSNSFRLSAKRRYSAPDFDIEEIYNSKQNGHLLSKHCASTLSMMNLITALGEKKAKFTRNANLCSDNSDEVSVSSIATSTTVSTVDSFELALAMGAKNSNFISTGTKQLLHKIFLIIAGIADQLQTNYASDLRTILRNVFTLYSSNSCDNDDESIEEALEAQEDIYSSSTSSSSSSSPSSATTPTATLSFTIPANVPLSGQSTALAVVTSSVDHSNNEQGVNETDSNLNTVNSNRTNLLLPPIWVPDELVSVCTMCSLQFTLIRRRHHCRNCGQIFCNSCANNFISLNHYGFYKPVRVCNVCYYQ</sequence>
<protein>
    <recommendedName>
        <fullName evidence="3">Lateral signaling target protein 2 homolog</fullName>
    </recommendedName>
</protein>
<dbReference type="Pfam" id="PF01363">
    <property type="entry name" value="FYVE"/>
    <property type="match status" value="1"/>
</dbReference>
<dbReference type="SUPFAM" id="SSF57903">
    <property type="entry name" value="FYVE/PHD zinc finger"/>
    <property type="match status" value="1"/>
</dbReference>
<dbReference type="InterPro" id="IPR011011">
    <property type="entry name" value="Znf_FYVE_PHD"/>
</dbReference>
<evidence type="ECO:0000313" key="10">
    <source>
        <dbReference type="Proteomes" id="UP000285301"/>
    </source>
</evidence>
<dbReference type="OrthoDB" id="20035at2759"/>
<evidence type="ECO:0000256" key="2">
    <source>
        <dbReference type="ARBA" id="ARBA00008755"/>
    </source>
</evidence>
<dbReference type="Gene3D" id="3.30.40.10">
    <property type="entry name" value="Zinc/RING finger domain, C3HC4 (zinc finger)"/>
    <property type="match status" value="1"/>
</dbReference>
<dbReference type="InterPro" id="IPR000306">
    <property type="entry name" value="Znf_FYVE"/>
</dbReference>
<dbReference type="InterPro" id="IPR043269">
    <property type="entry name" value="FYVE_LST2"/>
</dbReference>
<evidence type="ECO:0000313" key="9">
    <source>
        <dbReference type="EMBL" id="RWS17471.1"/>
    </source>
</evidence>
<dbReference type="EMBL" id="NCKU01000069">
    <property type="protein sequence ID" value="RWS17471.1"/>
    <property type="molecule type" value="Genomic_DNA"/>
</dbReference>
<dbReference type="PANTHER" id="PTHR46465:SF2">
    <property type="entry name" value="LATERAL SIGNALING TARGET PROTEIN 2 HOMOLOG"/>
    <property type="match status" value="1"/>
</dbReference>
<evidence type="ECO:0000256" key="1">
    <source>
        <dbReference type="ARBA" id="ARBA00003580"/>
    </source>
</evidence>
<dbReference type="Proteomes" id="UP000285301">
    <property type="component" value="Unassembled WGS sequence"/>
</dbReference>
<dbReference type="SMART" id="SM00064">
    <property type="entry name" value="FYVE"/>
    <property type="match status" value="1"/>
</dbReference>
<evidence type="ECO:0000256" key="6">
    <source>
        <dbReference type="ARBA" id="ARBA00022833"/>
    </source>
</evidence>
<evidence type="ECO:0000256" key="3">
    <source>
        <dbReference type="ARBA" id="ARBA00019870"/>
    </source>
</evidence>
<keyword evidence="6" id="KW-0862">Zinc</keyword>
<dbReference type="GO" id="GO:0008270">
    <property type="term" value="F:zinc ion binding"/>
    <property type="evidence" value="ECO:0007669"/>
    <property type="project" value="UniProtKB-KW"/>
</dbReference>
<keyword evidence="5 7" id="KW-0863">Zinc-finger</keyword>
<organism evidence="9 10">
    <name type="scientific">Dinothrombium tinctorium</name>
    <dbReference type="NCBI Taxonomy" id="1965070"/>
    <lineage>
        <taxon>Eukaryota</taxon>
        <taxon>Metazoa</taxon>
        <taxon>Ecdysozoa</taxon>
        <taxon>Arthropoda</taxon>
        <taxon>Chelicerata</taxon>
        <taxon>Arachnida</taxon>
        <taxon>Acari</taxon>
        <taxon>Acariformes</taxon>
        <taxon>Trombidiformes</taxon>
        <taxon>Prostigmata</taxon>
        <taxon>Anystina</taxon>
        <taxon>Parasitengona</taxon>
        <taxon>Trombidioidea</taxon>
        <taxon>Trombidiidae</taxon>
        <taxon>Dinothrombium</taxon>
    </lineage>
</organism>
<comment type="caution">
    <text evidence="9">The sequence shown here is derived from an EMBL/GenBank/DDBJ whole genome shotgun (WGS) entry which is preliminary data.</text>
</comment>
<dbReference type="InterPro" id="IPR017455">
    <property type="entry name" value="Znf_FYVE-rel"/>
</dbReference>
<comment type="function">
    <text evidence="1">Negative regulator of epidermal growth factor receptor (EGFR) signaling.</text>
</comment>
<accession>A0A443RQ87</accession>
<dbReference type="InterPro" id="IPR013083">
    <property type="entry name" value="Znf_RING/FYVE/PHD"/>
</dbReference>
<dbReference type="PANTHER" id="PTHR46465">
    <property type="entry name" value="LATERAL SIGNALING TARGET PROTEIN 2 HOMOLOG"/>
    <property type="match status" value="1"/>
</dbReference>
<proteinExistence type="inferred from homology"/>
<dbReference type="AlphaFoldDB" id="A0A443RQ87"/>
<keyword evidence="4" id="KW-0479">Metal-binding</keyword>
<dbReference type="STRING" id="1965070.A0A443RQ87"/>
<comment type="similarity">
    <text evidence="2">Belongs to the lst-2 family.</text>
</comment>
<evidence type="ECO:0000256" key="4">
    <source>
        <dbReference type="ARBA" id="ARBA00022723"/>
    </source>
</evidence>
<feature type="domain" description="FYVE-type" evidence="8">
    <location>
        <begin position="586"/>
        <end position="644"/>
    </location>
</feature>
<dbReference type="GO" id="GO:0031901">
    <property type="term" value="C:early endosome membrane"/>
    <property type="evidence" value="ECO:0007669"/>
    <property type="project" value="TreeGrafter"/>
</dbReference>
<dbReference type="PROSITE" id="PS50178">
    <property type="entry name" value="ZF_FYVE"/>
    <property type="match status" value="1"/>
</dbReference>
<evidence type="ECO:0000256" key="5">
    <source>
        <dbReference type="ARBA" id="ARBA00022771"/>
    </source>
</evidence>
<gene>
    <name evidence="9" type="ORF">B4U79_09026</name>
</gene>
<keyword evidence="10" id="KW-1185">Reference proteome</keyword>
<evidence type="ECO:0000259" key="8">
    <source>
        <dbReference type="PROSITE" id="PS50178"/>
    </source>
</evidence>
<dbReference type="CDD" id="cd15731">
    <property type="entry name" value="FYVE_LST2"/>
    <property type="match status" value="1"/>
</dbReference>
<name>A0A443RQ87_9ACAR</name>